<proteinExistence type="predicted"/>
<dbReference type="OrthoDB" id="9811177at2"/>
<accession>A0A1V4I447</accession>
<dbReference type="STRING" id="29349.CLOTH_19730"/>
<evidence type="ECO:0000313" key="3">
    <source>
        <dbReference type="Proteomes" id="UP000190140"/>
    </source>
</evidence>
<dbReference type="Gene3D" id="3.30.2010.10">
    <property type="entry name" value="Metalloproteases ('zincins'), catalytic domain"/>
    <property type="match status" value="1"/>
</dbReference>
<dbReference type="Proteomes" id="UP000190140">
    <property type="component" value="Unassembled WGS sequence"/>
</dbReference>
<sequence>MRLAFAYGTKTIAFEVEFRHRKTLEISIEPPDIIKVVAPIGTSEDDIIKKVRSKANWIVQKLFEYKNMKYIKIHKELVNGESFMYLGRNYSLQIIIDQSKAKPEVKLHQGKFYITANTSNETILRMALQEWYREKALEKIKKRIIYFQPYFKMEPSEIVVKEQQKRWGSCTSNNKLLFNWRCVMVPAPVLDYIVVHEMCHMVHMNHSKEYWKLVESIIPDYKERKEWLRNNGVRMDL</sequence>
<evidence type="ECO:0000259" key="1">
    <source>
        <dbReference type="Pfam" id="PF01863"/>
    </source>
</evidence>
<dbReference type="EMBL" id="MZGW01000012">
    <property type="protein sequence ID" value="OPJ54752.1"/>
    <property type="molecule type" value="Genomic_DNA"/>
</dbReference>
<dbReference type="InterPro" id="IPR002725">
    <property type="entry name" value="YgjP-like_metallopeptidase"/>
</dbReference>
<name>A0A1V4I447_9FIRM</name>
<dbReference type="PANTHER" id="PTHR30399">
    <property type="entry name" value="UNCHARACTERIZED PROTEIN YGJP"/>
    <property type="match status" value="1"/>
</dbReference>
<evidence type="ECO:0000313" key="2">
    <source>
        <dbReference type="EMBL" id="OPJ54752.1"/>
    </source>
</evidence>
<organism evidence="2 3">
    <name type="scientific">Alkalithermobacter paradoxus</name>
    <dbReference type="NCBI Taxonomy" id="29349"/>
    <lineage>
        <taxon>Bacteria</taxon>
        <taxon>Bacillati</taxon>
        <taxon>Bacillota</taxon>
        <taxon>Clostridia</taxon>
        <taxon>Peptostreptococcales</taxon>
        <taxon>Tepidibacteraceae</taxon>
        <taxon>Alkalithermobacter</taxon>
    </lineage>
</organism>
<dbReference type="CDD" id="cd07344">
    <property type="entry name" value="M48_yhfN_like"/>
    <property type="match status" value="1"/>
</dbReference>
<reference evidence="2 3" key="1">
    <citation type="submission" date="2017-03" db="EMBL/GenBank/DDBJ databases">
        <title>Genome sequence of Clostridium thermoalcaliphilum DSM 7309.</title>
        <authorList>
            <person name="Poehlein A."/>
            <person name="Daniel R."/>
        </authorList>
    </citation>
    <scope>NUCLEOTIDE SEQUENCE [LARGE SCALE GENOMIC DNA]</scope>
    <source>
        <strain evidence="2 3">DSM 7309</strain>
    </source>
</reference>
<dbReference type="InterPro" id="IPR053136">
    <property type="entry name" value="UTP_pyrophosphatase-like"/>
</dbReference>
<dbReference type="AlphaFoldDB" id="A0A1V4I447"/>
<feature type="domain" description="YgjP-like metallopeptidase" evidence="1">
    <location>
        <begin position="22"/>
        <end position="230"/>
    </location>
</feature>
<keyword evidence="3" id="KW-1185">Reference proteome</keyword>
<gene>
    <name evidence="2" type="ORF">CLOTH_19730</name>
</gene>
<protein>
    <submittedName>
        <fullName evidence="2">WLM domain protein</fullName>
    </submittedName>
</protein>
<dbReference type="RefSeq" id="WP_079413577.1">
    <property type="nucleotide sequence ID" value="NZ_MZGW01000012.1"/>
</dbReference>
<comment type="caution">
    <text evidence="2">The sequence shown here is derived from an EMBL/GenBank/DDBJ whole genome shotgun (WGS) entry which is preliminary data.</text>
</comment>
<dbReference type="Pfam" id="PF01863">
    <property type="entry name" value="YgjP-like"/>
    <property type="match status" value="1"/>
</dbReference>
<dbReference type="PANTHER" id="PTHR30399:SF1">
    <property type="entry name" value="UTP PYROPHOSPHATASE"/>
    <property type="match status" value="1"/>
</dbReference>